<protein>
    <submittedName>
        <fullName evidence="2">Uncharacterized protein</fullName>
    </submittedName>
</protein>
<evidence type="ECO:0000256" key="1">
    <source>
        <dbReference type="SAM" id="MobiDB-lite"/>
    </source>
</evidence>
<feature type="non-terminal residue" evidence="2">
    <location>
        <position position="1"/>
    </location>
</feature>
<proteinExistence type="predicted"/>
<feature type="non-terminal residue" evidence="2">
    <location>
        <position position="81"/>
    </location>
</feature>
<dbReference type="AlphaFoldDB" id="A0A0B6Y4V8"/>
<sequence length="81" mass="8429">AQVDEGESASDSSPAQVDEGESASHASPAQVDEDESASDVSSTLNDVTSTTEPSINVAIDKRKNTTHKSTIHQAYINIAKG</sequence>
<feature type="compositionally biased region" description="Polar residues" evidence="1">
    <location>
        <begin position="43"/>
        <end position="54"/>
    </location>
</feature>
<feature type="region of interest" description="Disordered" evidence="1">
    <location>
        <begin position="1"/>
        <end position="67"/>
    </location>
</feature>
<accession>A0A0B6Y4V8</accession>
<evidence type="ECO:0000313" key="2">
    <source>
        <dbReference type="EMBL" id="CEK51189.1"/>
    </source>
</evidence>
<dbReference type="EMBL" id="HACG01004324">
    <property type="protein sequence ID" value="CEK51189.1"/>
    <property type="molecule type" value="Transcribed_RNA"/>
</dbReference>
<reference evidence="2" key="1">
    <citation type="submission" date="2014-12" db="EMBL/GenBank/DDBJ databases">
        <title>Insight into the proteome of Arion vulgaris.</title>
        <authorList>
            <person name="Aradska J."/>
            <person name="Bulat T."/>
            <person name="Smidak R."/>
            <person name="Sarate P."/>
            <person name="Gangsoo J."/>
            <person name="Sialana F."/>
            <person name="Bilban M."/>
            <person name="Lubec G."/>
        </authorList>
    </citation>
    <scope>NUCLEOTIDE SEQUENCE</scope>
    <source>
        <tissue evidence="2">Skin</tissue>
    </source>
</reference>
<gene>
    <name evidence="2" type="primary">ORF12763</name>
</gene>
<name>A0A0B6Y4V8_9EUPU</name>
<organism evidence="2">
    <name type="scientific">Arion vulgaris</name>
    <dbReference type="NCBI Taxonomy" id="1028688"/>
    <lineage>
        <taxon>Eukaryota</taxon>
        <taxon>Metazoa</taxon>
        <taxon>Spiralia</taxon>
        <taxon>Lophotrochozoa</taxon>
        <taxon>Mollusca</taxon>
        <taxon>Gastropoda</taxon>
        <taxon>Heterobranchia</taxon>
        <taxon>Euthyneura</taxon>
        <taxon>Panpulmonata</taxon>
        <taxon>Eupulmonata</taxon>
        <taxon>Stylommatophora</taxon>
        <taxon>Helicina</taxon>
        <taxon>Arionoidea</taxon>
        <taxon>Arionidae</taxon>
        <taxon>Arion</taxon>
    </lineage>
</organism>